<accession>A0A0E2HFH6</accession>
<evidence type="ECO:0000313" key="2">
    <source>
        <dbReference type="Proteomes" id="UP000013085"/>
    </source>
</evidence>
<dbReference type="HOGENOM" id="CLU_2068999_0_0_9"/>
<evidence type="ECO:0000313" key="1">
    <source>
        <dbReference type="EMBL" id="ENZ19103.1"/>
    </source>
</evidence>
<dbReference type="EMBL" id="AGYR01000006">
    <property type="protein sequence ID" value="ENZ19103.1"/>
    <property type="molecule type" value="Genomic_DNA"/>
</dbReference>
<comment type="caution">
    <text evidence="1">The sequence shown here is derived from an EMBL/GenBank/DDBJ whole genome shotgun (WGS) entry which is preliminary data.</text>
</comment>
<proteinExistence type="predicted"/>
<gene>
    <name evidence="1" type="ORF">HMPREF1090_00975</name>
</gene>
<dbReference type="Proteomes" id="UP000013085">
    <property type="component" value="Unassembled WGS sequence"/>
</dbReference>
<dbReference type="AlphaFoldDB" id="A0A0E2HFH6"/>
<protein>
    <submittedName>
        <fullName evidence="1">Uncharacterized protein</fullName>
    </submittedName>
</protein>
<name>A0A0E2HFH6_9FIRM</name>
<reference evidence="1 2" key="1">
    <citation type="submission" date="2013-01" db="EMBL/GenBank/DDBJ databases">
        <title>The Genome Sequence of Clostridium clostridioforme 90A8.</title>
        <authorList>
            <consortium name="The Broad Institute Genome Sequencing Platform"/>
            <person name="Earl A."/>
            <person name="Ward D."/>
            <person name="Feldgarden M."/>
            <person name="Gevers D."/>
            <person name="Courvalin P."/>
            <person name="Lambert T."/>
            <person name="Walker B."/>
            <person name="Young S.K."/>
            <person name="Zeng Q."/>
            <person name="Gargeya S."/>
            <person name="Fitzgerald M."/>
            <person name="Haas B."/>
            <person name="Abouelleil A."/>
            <person name="Alvarado L."/>
            <person name="Arachchi H.M."/>
            <person name="Berlin A.M."/>
            <person name="Chapman S.B."/>
            <person name="Dewar J."/>
            <person name="Goldberg J."/>
            <person name="Griggs A."/>
            <person name="Gujja S."/>
            <person name="Hansen M."/>
            <person name="Howarth C."/>
            <person name="Imamovic A."/>
            <person name="Larimer J."/>
            <person name="McCowan C."/>
            <person name="Murphy C."/>
            <person name="Neiman D."/>
            <person name="Pearson M."/>
            <person name="Priest M."/>
            <person name="Roberts A."/>
            <person name="Saif S."/>
            <person name="Shea T."/>
            <person name="Sisk P."/>
            <person name="Sykes S."/>
            <person name="Wortman J."/>
            <person name="Nusbaum C."/>
            <person name="Birren B."/>
        </authorList>
    </citation>
    <scope>NUCLEOTIDE SEQUENCE [LARGE SCALE GENOMIC DNA]</scope>
    <source>
        <strain evidence="1 2">90A8</strain>
    </source>
</reference>
<sequence>MVADDIHDRYETDNIMEQEVPRPRTILKQLNSMLTMKDTLAVYKDFYKRMGIPEYFVMAARKTLEWADVYPLLYLHSAFQGLKESHITRHISANLLTLTIYTVWRICGQSMTRLSLWN</sequence>
<organism evidence="1 2">
    <name type="scientific">[Clostridium] clostridioforme 90A8</name>
    <dbReference type="NCBI Taxonomy" id="999408"/>
    <lineage>
        <taxon>Bacteria</taxon>
        <taxon>Bacillati</taxon>
        <taxon>Bacillota</taxon>
        <taxon>Clostridia</taxon>
        <taxon>Lachnospirales</taxon>
        <taxon>Lachnospiraceae</taxon>
        <taxon>Enterocloster</taxon>
    </lineage>
</organism>
<dbReference type="PATRIC" id="fig|999408.3.peg.1043"/>